<evidence type="ECO:0000313" key="3">
    <source>
        <dbReference type="EMBL" id="GFR15402.1"/>
    </source>
</evidence>
<accession>A0A8X6LP19</accession>
<keyword evidence="2" id="KW-0812">Transmembrane</keyword>
<feature type="transmembrane region" description="Helical" evidence="2">
    <location>
        <begin position="40"/>
        <end position="58"/>
    </location>
</feature>
<gene>
    <name evidence="3" type="ORF">TNCT_64111</name>
</gene>
<evidence type="ECO:0000313" key="4">
    <source>
        <dbReference type="Proteomes" id="UP000887116"/>
    </source>
</evidence>
<feature type="region of interest" description="Disordered" evidence="1">
    <location>
        <begin position="1"/>
        <end position="27"/>
    </location>
</feature>
<protein>
    <submittedName>
        <fullName evidence="3">Uncharacterized protein</fullName>
    </submittedName>
</protein>
<keyword evidence="4" id="KW-1185">Reference proteome</keyword>
<feature type="region of interest" description="Disordered" evidence="1">
    <location>
        <begin position="60"/>
        <end position="92"/>
    </location>
</feature>
<keyword evidence="2" id="KW-1133">Transmembrane helix</keyword>
<dbReference type="OrthoDB" id="6436956at2759"/>
<organism evidence="3 4">
    <name type="scientific">Trichonephila clavata</name>
    <name type="common">Joro spider</name>
    <name type="synonym">Nephila clavata</name>
    <dbReference type="NCBI Taxonomy" id="2740835"/>
    <lineage>
        <taxon>Eukaryota</taxon>
        <taxon>Metazoa</taxon>
        <taxon>Ecdysozoa</taxon>
        <taxon>Arthropoda</taxon>
        <taxon>Chelicerata</taxon>
        <taxon>Arachnida</taxon>
        <taxon>Araneae</taxon>
        <taxon>Araneomorphae</taxon>
        <taxon>Entelegynae</taxon>
        <taxon>Araneoidea</taxon>
        <taxon>Nephilidae</taxon>
        <taxon>Trichonephila</taxon>
    </lineage>
</organism>
<feature type="compositionally biased region" description="Basic residues" evidence="1">
    <location>
        <begin position="1"/>
        <end position="20"/>
    </location>
</feature>
<dbReference type="EMBL" id="BMAO01007367">
    <property type="protein sequence ID" value="GFR15402.1"/>
    <property type="molecule type" value="Genomic_DNA"/>
</dbReference>
<dbReference type="AlphaFoldDB" id="A0A8X6LP19"/>
<feature type="compositionally biased region" description="Basic and acidic residues" evidence="1">
    <location>
        <begin position="66"/>
        <end position="92"/>
    </location>
</feature>
<keyword evidence="2" id="KW-0472">Membrane</keyword>
<proteinExistence type="predicted"/>
<name>A0A8X6LP19_TRICU</name>
<evidence type="ECO:0000256" key="2">
    <source>
        <dbReference type="SAM" id="Phobius"/>
    </source>
</evidence>
<comment type="caution">
    <text evidence="3">The sequence shown here is derived from an EMBL/GenBank/DDBJ whole genome shotgun (WGS) entry which is preliminary data.</text>
</comment>
<reference evidence="3" key="1">
    <citation type="submission" date="2020-07" db="EMBL/GenBank/DDBJ databases">
        <title>Multicomponent nature underlies the extraordinary mechanical properties of spider dragline silk.</title>
        <authorList>
            <person name="Kono N."/>
            <person name="Nakamura H."/>
            <person name="Mori M."/>
            <person name="Yoshida Y."/>
            <person name="Ohtoshi R."/>
            <person name="Malay A.D."/>
            <person name="Moran D.A.P."/>
            <person name="Tomita M."/>
            <person name="Numata K."/>
            <person name="Arakawa K."/>
        </authorList>
    </citation>
    <scope>NUCLEOTIDE SEQUENCE</scope>
</reference>
<dbReference type="Proteomes" id="UP000887116">
    <property type="component" value="Unassembled WGS sequence"/>
</dbReference>
<sequence>MGLKRHKNASPHKAQIRAKRQVFPSSHPDASDLYQFSMKLRLVHLMFFAALLTIVYAGDEDDPYKDEEPPIKKNPDYVPRHRRPLDLRIRVP</sequence>
<evidence type="ECO:0000256" key="1">
    <source>
        <dbReference type="SAM" id="MobiDB-lite"/>
    </source>
</evidence>